<dbReference type="Gene3D" id="1.20.910.10">
    <property type="entry name" value="Heme oxygenase-like"/>
    <property type="match status" value="1"/>
</dbReference>
<proteinExistence type="predicted"/>
<sequence length="229" mass="23984">MTLPFVPPAGSSTPGFQPVSLRARLRADTRAAHDRLDALLSGADLSHRLGLAQFLHAQKHGFDCLALLSDPADPPQTAPVVTALRASLRADLDFLGLGRGQGDLVAADDQSGAPTKTAKKSSGQRNLLASAAVDYMVLGSGLGAAVLRKRWLRASDPSLHGAGGFLTAERSVDDWKALVTRLDSLPGTGAGADRAVADAARIFGFFSDGWEDFDRTKASEVAQTGIGLR</sequence>
<keyword evidence="2" id="KW-1185">Reference proteome</keyword>
<accession>A0A1I1IVQ6</accession>
<protein>
    <submittedName>
        <fullName evidence="1">Heme oxygenase</fullName>
    </submittedName>
</protein>
<dbReference type="Proteomes" id="UP000231644">
    <property type="component" value="Unassembled WGS sequence"/>
</dbReference>
<dbReference type="RefSeq" id="WP_139199479.1">
    <property type="nucleotide sequence ID" value="NZ_FNZG01000002.1"/>
</dbReference>
<evidence type="ECO:0000313" key="1">
    <source>
        <dbReference type="EMBL" id="SFC40324.1"/>
    </source>
</evidence>
<dbReference type="SUPFAM" id="SSF48613">
    <property type="entry name" value="Heme oxygenase-like"/>
    <property type="match status" value="1"/>
</dbReference>
<name>A0A1I1IVQ6_9RHOB</name>
<gene>
    <name evidence="1" type="ORF">SAMN05421762_0806</name>
</gene>
<reference evidence="1 2" key="1">
    <citation type="submission" date="2016-10" db="EMBL/GenBank/DDBJ databases">
        <authorList>
            <person name="de Groot N.N."/>
        </authorList>
    </citation>
    <scope>NUCLEOTIDE SEQUENCE [LARGE SCALE GENOMIC DNA]</scope>
    <source>
        <strain evidence="1 2">DSM 29619</strain>
    </source>
</reference>
<dbReference type="OrthoDB" id="7629404at2"/>
<organism evidence="1 2">
    <name type="scientific">Pseudooceanicola nitratireducens</name>
    <dbReference type="NCBI Taxonomy" id="517719"/>
    <lineage>
        <taxon>Bacteria</taxon>
        <taxon>Pseudomonadati</taxon>
        <taxon>Pseudomonadota</taxon>
        <taxon>Alphaproteobacteria</taxon>
        <taxon>Rhodobacterales</taxon>
        <taxon>Paracoccaceae</taxon>
        <taxon>Pseudooceanicola</taxon>
    </lineage>
</organism>
<evidence type="ECO:0000313" key="2">
    <source>
        <dbReference type="Proteomes" id="UP000231644"/>
    </source>
</evidence>
<dbReference type="AlphaFoldDB" id="A0A1I1IVQ6"/>
<dbReference type="STRING" id="517719.SAMN05421762_0806"/>
<dbReference type="EMBL" id="FOLX01000001">
    <property type="protein sequence ID" value="SFC40324.1"/>
    <property type="molecule type" value="Genomic_DNA"/>
</dbReference>
<dbReference type="InterPro" id="IPR016084">
    <property type="entry name" value="Haem_Oase-like_multi-hlx"/>
</dbReference>